<evidence type="ECO:0000256" key="8">
    <source>
        <dbReference type="ARBA" id="ARBA00022840"/>
    </source>
</evidence>
<dbReference type="InterPro" id="IPR003607">
    <property type="entry name" value="HD/PDEase_dom"/>
</dbReference>
<keyword evidence="5" id="KW-0479">Metal-binding</keyword>
<name>A0A1C2IXN7_ACITH</name>
<evidence type="ECO:0000259" key="13">
    <source>
        <dbReference type="Pfam" id="PF12627"/>
    </source>
</evidence>
<evidence type="ECO:0000256" key="4">
    <source>
        <dbReference type="ARBA" id="ARBA00022695"/>
    </source>
</evidence>
<evidence type="ECO:0000256" key="10">
    <source>
        <dbReference type="ARBA" id="ARBA00022884"/>
    </source>
</evidence>
<evidence type="ECO:0000256" key="1">
    <source>
        <dbReference type="ARBA" id="ARBA00001946"/>
    </source>
</evidence>
<evidence type="ECO:0000313" key="17">
    <source>
        <dbReference type="Proteomes" id="UP000095008"/>
    </source>
</evidence>
<keyword evidence="7" id="KW-0692">RNA repair</keyword>
<dbReference type="Gene3D" id="3.30.460.10">
    <property type="entry name" value="Beta Polymerase, domain 2"/>
    <property type="match status" value="1"/>
</dbReference>
<keyword evidence="10 11" id="KW-0694">RNA-binding</keyword>
<dbReference type="RefSeq" id="WP_024893346.1">
    <property type="nucleotide sequence ID" value="NZ_LWRY01000019.1"/>
</dbReference>
<evidence type="ECO:0000256" key="5">
    <source>
        <dbReference type="ARBA" id="ARBA00022723"/>
    </source>
</evidence>
<dbReference type="SUPFAM" id="SSF81301">
    <property type="entry name" value="Nucleotidyltransferase"/>
    <property type="match status" value="1"/>
</dbReference>
<dbReference type="PANTHER" id="PTHR47545">
    <property type="entry name" value="MULTIFUNCTIONAL CCA PROTEIN"/>
    <property type="match status" value="1"/>
</dbReference>
<dbReference type="Gene3D" id="1.10.3090.10">
    <property type="entry name" value="cca-adding enzyme, domain 2"/>
    <property type="match status" value="1"/>
</dbReference>
<dbReference type="OrthoDB" id="9805698at2"/>
<gene>
    <name evidence="15" type="ORF">A6M23_03130</name>
    <name evidence="14" type="ORF">A6P07_10385</name>
</gene>
<keyword evidence="17" id="KW-1185">Reference proteome</keyword>
<comment type="cofactor">
    <cofactor evidence="1">
        <name>Mg(2+)</name>
        <dbReference type="ChEBI" id="CHEBI:18420"/>
    </cofactor>
</comment>
<evidence type="ECO:0000259" key="12">
    <source>
        <dbReference type="Pfam" id="PF01743"/>
    </source>
</evidence>
<dbReference type="EMBL" id="LWSA01000147">
    <property type="protein sequence ID" value="OCX72264.1"/>
    <property type="molecule type" value="Genomic_DNA"/>
</dbReference>
<keyword evidence="4" id="KW-0548">Nucleotidyltransferase</keyword>
<evidence type="ECO:0000256" key="3">
    <source>
        <dbReference type="ARBA" id="ARBA00022694"/>
    </source>
</evidence>
<organism evidence="15 17">
    <name type="scientific">Acidithiobacillus thiooxidans</name>
    <name type="common">Thiobacillus thiooxidans</name>
    <dbReference type="NCBI Taxonomy" id="930"/>
    <lineage>
        <taxon>Bacteria</taxon>
        <taxon>Pseudomonadati</taxon>
        <taxon>Pseudomonadota</taxon>
        <taxon>Acidithiobacillia</taxon>
        <taxon>Acidithiobacillales</taxon>
        <taxon>Acidithiobacillaceae</taxon>
        <taxon>Acidithiobacillus</taxon>
    </lineage>
</organism>
<proteinExistence type="inferred from homology"/>
<evidence type="ECO:0000313" key="16">
    <source>
        <dbReference type="Proteomes" id="UP000094893"/>
    </source>
</evidence>
<dbReference type="GO" id="GO:0016779">
    <property type="term" value="F:nucleotidyltransferase activity"/>
    <property type="evidence" value="ECO:0007669"/>
    <property type="project" value="UniProtKB-KW"/>
</dbReference>
<dbReference type="InterPro" id="IPR032828">
    <property type="entry name" value="PolyA_RNA-bd"/>
</dbReference>
<accession>A0A1C2IXN7</accession>
<evidence type="ECO:0000256" key="11">
    <source>
        <dbReference type="RuleBase" id="RU003953"/>
    </source>
</evidence>
<keyword evidence="8" id="KW-0067">ATP-binding</keyword>
<dbReference type="AlphaFoldDB" id="A0A1C2IXN7"/>
<dbReference type="CDD" id="cd00077">
    <property type="entry name" value="HDc"/>
    <property type="match status" value="1"/>
</dbReference>
<dbReference type="Pfam" id="PF01743">
    <property type="entry name" value="PolyA_pol"/>
    <property type="match status" value="1"/>
</dbReference>
<keyword evidence="6" id="KW-0547">Nucleotide-binding</keyword>
<dbReference type="Proteomes" id="UP000095008">
    <property type="component" value="Unassembled WGS sequence"/>
</dbReference>
<comment type="caution">
    <text evidence="15">The sequence shown here is derived from an EMBL/GenBank/DDBJ whole genome shotgun (WGS) entry which is preliminary data.</text>
</comment>
<evidence type="ECO:0000313" key="15">
    <source>
        <dbReference type="EMBL" id="OCX75229.1"/>
    </source>
</evidence>
<dbReference type="GO" id="GO:0003723">
    <property type="term" value="F:RNA binding"/>
    <property type="evidence" value="ECO:0007669"/>
    <property type="project" value="UniProtKB-KW"/>
</dbReference>
<sequence length="446" mass="49523">MEIFIPPKLTSIINALERAGARTLLVGGAVRDSLLGLPIHDWDMEIHALNETRLEECLAPFAAHRVGGRCAVWVAGGAEFTLPQTRGETDPHLPWSIAVQRRDFTVNALAWDCCSGQILDAVGGLRDLQKKRLRIVNPGTFADDPLRAFRAARLVGQLDFHLEASSIALCQKLAEQLSEIPTERLRKEWEALLLRGCNLRAAWDALALTGSIRAFPALQALQAVPQRPDAHPEGDVWIHTGKVLAEAANLRQGQPARDLILMLAALLHDLGKADSTRRDPQNRWRAIGHEHSLARARDFLNRYFPGQHLQRQILPLLRWHGAPHALFRDRAKQPAYARLALRVPDRSLLLDIAQADARGTGYSDTASIVRAREIWQKLGLWETLPEALIRGDDLMDLGVLPGPELGKALRSAYQRQVLGNHQNKETLLRALHGLIPAINLPNDPAC</sequence>
<feature type="domain" description="Poly A polymerase head" evidence="12">
    <location>
        <begin position="25"/>
        <end position="134"/>
    </location>
</feature>
<dbReference type="SUPFAM" id="SSF81891">
    <property type="entry name" value="Poly A polymerase C-terminal region-like"/>
    <property type="match status" value="1"/>
</dbReference>
<dbReference type="Pfam" id="PF12627">
    <property type="entry name" value="PolyA_pol_RNAbd"/>
    <property type="match status" value="1"/>
</dbReference>
<dbReference type="GO" id="GO:0042245">
    <property type="term" value="P:RNA repair"/>
    <property type="evidence" value="ECO:0007669"/>
    <property type="project" value="UniProtKB-KW"/>
</dbReference>
<dbReference type="InterPro" id="IPR002646">
    <property type="entry name" value="PolA_pol_head_dom"/>
</dbReference>
<evidence type="ECO:0000313" key="14">
    <source>
        <dbReference type="EMBL" id="OCX72264.1"/>
    </source>
</evidence>
<dbReference type="PANTHER" id="PTHR47545:SF1">
    <property type="entry name" value="MULTIFUNCTIONAL CCA PROTEIN"/>
    <property type="match status" value="1"/>
</dbReference>
<dbReference type="eggNOG" id="COG0617">
    <property type="taxonomic scope" value="Bacteria"/>
</dbReference>
<feature type="domain" description="tRNA nucleotidyltransferase/poly(A) polymerase RNA and SrmB- binding" evidence="13">
    <location>
        <begin position="159"/>
        <end position="218"/>
    </location>
</feature>
<evidence type="ECO:0000256" key="2">
    <source>
        <dbReference type="ARBA" id="ARBA00022679"/>
    </source>
</evidence>
<comment type="similarity">
    <text evidence="11">Belongs to the tRNA nucleotidyltransferase/poly(A) polymerase family.</text>
</comment>
<keyword evidence="2 11" id="KW-0808">Transferase</keyword>
<dbReference type="GO" id="GO:0008033">
    <property type="term" value="P:tRNA processing"/>
    <property type="evidence" value="ECO:0007669"/>
    <property type="project" value="UniProtKB-KW"/>
</dbReference>
<dbReference type="InterPro" id="IPR043519">
    <property type="entry name" value="NT_sf"/>
</dbReference>
<dbReference type="GO" id="GO:0046872">
    <property type="term" value="F:metal ion binding"/>
    <property type="evidence" value="ECO:0007669"/>
    <property type="project" value="UniProtKB-KW"/>
</dbReference>
<evidence type="ECO:0000256" key="9">
    <source>
        <dbReference type="ARBA" id="ARBA00022842"/>
    </source>
</evidence>
<protein>
    <submittedName>
        <fullName evidence="15">Polya polymerase</fullName>
    </submittedName>
</protein>
<dbReference type="STRING" id="930.GCA_002079865_02473"/>
<dbReference type="Proteomes" id="UP000094893">
    <property type="component" value="Unassembled WGS sequence"/>
</dbReference>
<keyword evidence="9" id="KW-0460">Magnesium</keyword>
<reference evidence="15 16" key="1">
    <citation type="journal article" date="2016" name="Int. J. Mol. Sci.">
        <title>Comparative genomics of the extreme acidophile Acidithiobacillus thiooxidans reveals intraspecific divergence and niche adaptation.</title>
        <authorList>
            <person name="Zhang X."/>
            <person name="Feng X."/>
            <person name="Tao J."/>
            <person name="Ma L."/>
            <person name="Xiao Y."/>
            <person name="Liang Y."/>
            <person name="Liu X."/>
            <person name="Yin H."/>
        </authorList>
    </citation>
    <scope>NUCLEOTIDE SEQUENCE [LARGE SCALE GENOMIC DNA]</scope>
    <source>
        <strain evidence="14 16">A02</strain>
        <strain evidence="15">DXS-W</strain>
    </source>
</reference>
<dbReference type="InterPro" id="IPR050124">
    <property type="entry name" value="tRNA_CCA-adding_enzyme"/>
</dbReference>
<dbReference type="EMBL" id="LWRY01000019">
    <property type="protein sequence ID" value="OCX75229.1"/>
    <property type="molecule type" value="Genomic_DNA"/>
</dbReference>
<keyword evidence="3" id="KW-0819">tRNA processing</keyword>
<evidence type="ECO:0000256" key="7">
    <source>
        <dbReference type="ARBA" id="ARBA00022800"/>
    </source>
</evidence>
<evidence type="ECO:0000256" key="6">
    <source>
        <dbReference type="ARBA" id="ARBA00022741"/>
    </source>
</evidence>
<dbReference type="GO" id="GO:0005524">
    <property type="term" value="F:ATP binding"/>
    <property type="evidence" value="ECO:0007669"/>
    <property type="project" value="UniProtKB-KW"/>
</dbReference>